<gene>
    <name evidence="7" type="ORF">LZ536_12635</name>
</gene>
<reference evidence="7" key="1">
    <citation type="submission" date="2022-05" db="EMBL/GenBank/DDBJ databases">
        <authorList>
            <person name="Jo J.-H."/>
            <person name="Im W.-T."/>
        </authorList>
    </citation>
    <scope>NUCLEOTIDE SEQUENCE</scope>
    <source>
        <strain evidence="7">SE158</strain>
    </source>
</reference>
<dbReference type="CDD" id="cd08999">
    <property type="entry name" value="GH43_ABN-like"/>
    <property type="match status" value="1"/>
</dbReference>
<feature type="compositionally biased region" description="Polar residues" evidence="6">
    <location>
        <begin position="1"/>
        <end position="10"/>
    </location>
</feature>
<evidence type="ECO:0000313" key="7">
    <source>
        <dbReference type="EMBL" id="MCL6684737.1"/>
    </source>
</evidence>
<evidence type="ECO:0000256" key="1">
    <source>
        <dbReference type="ARBA" id="ARBA00004834"/>
    </source>
</evidence>
<dbReference type="InterPro" id="IPR006710">
    <property type="entry name" value="Glyco_hydro_43"/>
</dbReference>
<dbReference type="InterPro" id="IPR023296">
    <property type="entry name" value="Glyco_hydro_beta-prop_sf"/>
</dbReference>
<dbReference type="Gene3D" id="2.115.10.20">
    <property type="entry name" value="Glycosyl hydrolase domain, family 43"/>
    <property type="match status" value="1"/>
</dbReference>
<dbReference type="Pfam" id="PF04616">
    <property type="entry name" value="Glyco_hydro_43"/>
    <property type="match status" value="1"/>
</dbReference>
<evidence type="ECO:0000313" key="8">
    <source>
        <dbReference type="Proteomes" id="UP001165363"/>
    </source>
</evidence>
<evidence type="ECO:0000256" key="6">
    <source>
        <dbReference type="SAM" id="MobiDB-lite"/>
    </source>
</evidence>
<keyword evidence="4 5" id="KW-0326">Glycosidase</keyword>
<accession>A0ABT0RQ04</accession>
<dbReference type="EMBL" id="JAMGBD010000002">
    <property type="protein sequence ID" value="MCL6684737.1"/>
    <property type="molecule type" value="Genomic_DNA"/>
</dbReference>
<comment type="similarity">
    <text evidence="2 5">Belongs to the glycosyl hydrolase 43 family.</text>
</comment>
<comment type="caution">
    <text evidence="7">The sequence shown here is derived from an EMBL/GenBank/DDBJ whole genome shotgun (WGS) entry which is preliminary data.</text>
</comment>
<protein>
    <submittedName>
        <fullName evidence="7">Glycoside hydrolase family 43 protein</fullName>
    </submittedName>
</protein>
<feature type="region of interest" description="Disordered" evidence="6">
    <location>
        <begin position="1"/>
        <end position="24"/>
    </location>
</feature>
<dbReference type="PANTHER" id="PTHR43301">
    <property type="entry name" value="ARABINAN ENDO-1,5-ALPHA-L-ARABINOSIDASE"/>
    <property type="match status" value="1"/>
</dbReference>
<evidence type="ECO:0000256" key="5">
    <source>
        <dbReference type="RuleBase" id="RU361187"/>
    </source>
</evidence>
<dbReference type="GO" id="GO:0016787">
    <property type="term" value="F:hydrolase activity"/>
    <property type="evidence" value="ECO:0007669"/>
    <property type="project" value="UniProtKB-KW"/>
</dbReference>
<dbReference type="PANTHER" id="PTHR43301:SF3">
    <property type="entry name" value="ARABINAN ENDO-1,5-ALPHA-L-ARABINOSIDASE A-RELATED"/>
    <property type="match status" value="1"/>
</dbReference>
<organism evidence="7 8">
    <name type="scientific">Sphingomonas alba</name>
    <dbReference type="NCBI Taxonomy" id="2908208"/>
    <lineage>
        <taxon>Bacteria</taxon>
        <taxon>Pseudomonadati</taxon>
        <taxon>Pseudomonadota</taxon>
        <taxon>Alphaproteobacteria</taxon>
        <taxon>Sphingomonadales</taxon>
        <taxon>Sphingomonadaceae</taxon>
        <taxon>Sphingomonas</taxon>
    </lineage>
</organism>
<dbReference type="Proteomes" id="UP001165363">
    <property type="component" value="Unassembled WGS sequence"/>
</dbReference>
<evidence type="ECO:0000256" key="4">
    <source>
        <dbReference type="ARBA" id="ARBA00023295"/>
    </source>
</evidence>
<proteinExistence type="inferred from homology"/>
<dbReference type="RefSeq" id="WP_249849132.1">
    <property type="nucleotide sequence ID" value="NZ_JAMGBD010000002.1"/>
</dbReference>
<keyword evidence="8" id="KW-1185">Reference proteome</keyword>
<keyword evidence="3 5" id="KW-0378">Hydrolase</keyword>
<sequence length="355" mass="39806">MQRNRGSRLTNEVADSDVVTGENAPPVPASLARTYVNPVLDSDFPDPAVILAPDGFYYAYATQTLRDGDWVNIQVARSRDLIHWEHLGDAMPEKPSWAAGTQDFWAPYVVREDDKYLMYYSATPDVCDVPERGHCLAIATAESPAGPFVDMGLPLLLGIGFEYIDPMVFDDPATGKRFLYWGSGFQPIRVQELAPDHMAFAPGSEPVDLIWPNPVKGAFPRLVEAAWVIRHDDFYYLFYSGDNCCGPHAEYGVMVARSTSPTGPFETLEKARGVPHSLMLFKSERWLAPGHNSIMTDKAGDTWIIYHAIDVNRPRQRQEDEVNSRRILLIDKIEWRDGWPHVGTPSDKPMPAPVT</sequence>
<evidence type="ECO:0000256" key="3">
    <source>
        <dbReference type="ARBA" id="ARBA00022801"/>
    </source>
</evidence>
<name>A0ABT0RQ04_9SPHN</name>
<evidence type="ECO:0000256" key="2">
    <source>
        <dbReference type="ARBA" id="ARBA00009865"/>
    </source>
</evidence>
<dbReference type="InterPro" id="IPR050727">
    <property type="entry name" value="GH43_arabinanases"/>
</dbReference>
<dbReference type="SUPFAM" id="SSF75005">
    <property type="entry name" value="Arabinanase/levansucrase/invertase"/>
    <property type="match status" value="1"/>
</dbReference>
<comment type="pathway">
    <text evidence="1">Glycan metabolism; L-arabinan degradation.</text>
</comment>